<evidence type="ECO:0000313" key="1">
    <source>
        <dbReference type="EMBL" id="STX45394.1"/>
    </source>
</evidence>
<dbReference type="RefSeq" id="WP_115385432.1">
    <property type="nucleotide sequence ID" value="NZ_UGOB01000001.1"/>
</dbReference>
<dbReference type="Proteomes" id="UP000254476">
    <property type="component" value="Unassembled WGS sequence"/>
</dbReference>
<dbReference type="OrthoDB" id="5652138at2"/>
<dbReference type="AlphaFoldDB" id="A0A378JBZ5"/>
<name>A0A378JBZ5_9GAMM</name>
<sequence>MHDKFEHFNQLPNVIKGEITKFLPTKEFLALSMTSTSNHNLFRTNQHLAPLHEARKFLHHVVCGNHEAVAEMLEKNPALMHIRGQVTDLSGRKFTNISGFEYCLWALDKHMWTKMLDCLPKTEEGEKIKVVLRTQYQRIKETGVTYEHHGVITQTPEKHFDFKGTIIKELQEYVDKNDDNQWRTGVGSAQKLLPIHVVYEYCSDMPFYPVPDFKKQPKSSKEFDNWLNDEKESWFREGSKFGIDFAIYKGGHWGCSRASGVVRGWATLDLNAIKALCEVRTKDFLALENDLKPCNLSEHQYKN</sequence>
<dbReference type="EMBL" id="UGOB01000001">
    <property type="protein sequence ID" value="STX45394.1"/>
    <property type="molecule type" value="Genomic_DNA"/>
</dbReference>
<organism evidence="1 2">
    <name type="scientific">Legionella gratiana</name>
    <dbReference type="NCBI Taxonomy" id="45066"/>
    <lineage>
        <taxon>Bacteria</taxon>
        <taxon>Pseudomonadati</taxon>
        <taxon>Pseudomonadota</taxon>
        <taxon>Gammaproteobacteria</taxon>
        <taxon>Legionellales</taxon>
        <taxon>Legionellaceae</taxon>
        <taxon>Legionella</taxon>
    </lineage>
</organism>
<reference evidence="1 2" key="1">
    <citation type="submission" date="2018-06" db="EMBL/GenBank/DDBJ databases">
        <authorList>
            <consortium name="Pathogen Informatics"/>
            <person name="Doyle S."/>
        </authorList>
    </citation>
    <scope>NUCLEOTIDE SEQUENCE [LARGE SCALE GENOMIC DNA]</scope>
    <source>
        <strain evidence="1 2">NCTC12388</strain>
    </source>
</reference>
<evidence type="ECO:0008006" key="3">
    <source>
        <dbReference type="Google" id="ProtNLM"/>
    </source>
</evidence>
<gene>
    <name evidence="1" type="ORF">NCTC12388_02123</name>
</gene>
<evidence type="ECO:0000313" key="2">
    <source>
        <dbReference type="Proteomes" id="UP000254476"/>
    </source>
</evidence>
<dbReference type="STRING" id="45066.Lgra_3370"/>
<protein>
    <recommendedName>
        <fullName evidence="3">SidC homolog</fullName>
    </recommendedName>
</protein>
<proteinExistence type="predicted"/>
<accession>A0A378JBZ5</accession>